<proteinExistence type="predicted"/>
<keyword evidence="1" id="KW-0175">Coiled coil</keyword>
<gene>
    <name evidence="3" type="primary">HaOG214508</name>
    <name evidence="3" type="ORF">B5X24_HaOG214508</name>
</gene>
<dbReference type="OrthoDB" id="10264544at2759"/>
<evidence type="ECO:0000313" key="3">
    <source>
        <dbReference type="EMBL" id="PZC70979.1"/>
    </source>
</evidence>
<name>A0A2W1B2U1_HELAM</name>
<dbReference type="EMBL" id="KZ150412">
    <property type="protein sequence ID" value="PZC70979.1"/>
    <property type="molecule type" value="Genomic_DNA"/>
</dbReference>
<organism evidence="3 4">
    <name type="scientific">Helicoverpa armigera</name>
    <name type="common">Cotton bollworm</name>
    <name type="synonym">Heliothis armigera</name>
    <dbReference type="NCBI Taxonomy" id="29058"/>
    <lineage>
        <taxon>Eukaryota</taxon>
        <taxon>Metazoa</taxon>
        <taxon>Ecdysozoa</taxon>
        <taxon>Arthropoda</taxon>
        <taxon>Hexapoda</taxon>
        <taxon>Insecta</taxon>
        <taxon>Pterygota</taxon>
        <taxon>Neoptera</taxon>
        <taxon>Endopterygota</taxon>
        <taxon>Lepidoptera</taxon>
        <taxon>Glossata</taxon>
        <taxon>Ditrysia</taxon>
        <taxon>Noctuoidea</taxon>
        <taxon>Noctuidae</taxon>
        <taxon>Heliothinae</taxon>
        <taxon>Helicoverpa</taxon>
    </lineage>
</organism>
<protein>
    <submittedName>
        <fullName evidence="3">Uncharacterized protein</fullName>
    </submittedName>
</protein>
<evidence type="ECO:0000313" key="4">
    <source>
        <dbReference type="Proteomes" id="UP000249218"/>
    </source>
</evidence>
<sequence length="103" mass="11671">MNLLLSTFQANIRALRREEFRAQLSDTGAPDAAARWHDARLAERLRMKAQLEKLQNEISQIARKTGISSATKLALLAADTPDSDRVPDIECTSKNYEIPEKYR</sequence>
<keyword evidence="4" id="KW-1185">Reference proteome</keyword>
<accession>A0A2W1B2U1</accession>
<reference evidence="3 4" key="1">
    <citation type="journal article" date="2017" name="BMC Biol.">
        <title>Genomic innovations, transcriptional plasticity and gene loss underlying the evolution and divergence of two highly polyphagous and invasive Helicoverpa pest species.</title>
        <authorList>
            <person name="Pearce S.L."/>
            <person name="Clarke D.F."/>
            <person name="East P.D."/>
            <person name="Elfekih S."/>
            <person name="Gordon K.H."/>
            <person name="Jermiin L.S."/>
            <person name="McGaughran A."/>
            <person name="Oakeshott J.G."/>
            <person name="Papanikolaou A."/>
            <person name="Perera O.P."/>
            <person name="Rane R.V."/>
            <person name="Richards S."/>
            <person name="Tay W.T."/>
            <person name="Walsh T.K."/>
            <person name="Anderson A."/>
            <person name="Anderson C.J."/>
            <person name="Asgari S."/>
            <person name="Board P.G."/>
            <person name="Bretschneider A."/>
            <person name="Campbell P.M."/>
            <person name="Chertemps T."/>
            <person name="Christeller J.T."/>
            <person name="Coppin C.W."/>
            <person name="Downes S.J."/>
            <person name="Duan G."/>
            <person name="Farnsworth C.A."/>
            <person name="Good R.T."/>
            <person name="Han L.B."/>
            <person name="Han Y.C."/>
            <person name="Hatje K."/>
            <person name="Horne I."/>
            <person name="Huang Y.P."/>
            <person name="Hughes D.S."/>
            <person name="Jacquin-Joly E."/>
            <person name="James W."/>
            <person name="Jhangiani S."/>
            <person name="Kollmar M."/>
            <person name="Kuwar S.S."/>
            <person name="Li S."/>
            <person name="Liu N.Y."/>
            <person name="Maibeche M.T."/>
            <person name="Miller J.R."/>
            <person name="Montagne N."/>
            <person name="Perry T."/>
            <person name="Qu J."/>
            <person name="Song S.V."/>
            <person name="Sutton G.G."/>
            <person name="Vogel H."/>
            <person name="Walenz B.P."/>
            <person name="Xu W."/>
            <person name="Zhang H.J."/>
            <person name="Zou Z."/>
            <person name="Batterham P."/>
            <person name="Edwards O.R."/>
            <person name="Feyereisen R."/>
            <person name="Gibbs R.A."/>
            <person name="Heckel D.G."/>
            <person name="McGrath A."/>
            <person name="Robin C."/>
            <person name="Scherer S.E."/>
            <person name="Worley K.C."/>
            <person name="Wu Y.D."/>
        </authorList>
    </citation>
    <scope>NUCLEOTIDE SEQUENCE [LARGE SCALE GENOMIC DNA]</scope>
    <source>
        <strain evidence="3">Harm_GR_Male_#8</strain>
        <tissue evidence="3">Whole organism</tissue>
    </source>
</reference>
<feature type="region of interest" description="Disordered" evidence="2">
    <location>
        <begin position="82"/>
        <end position="103"/>
    </location>
</feature>
<dbReference type="AlphaFoldDB" id="A0A2W1B2U1"/>
<feature type="coiled-coil region" evidence="1">
    <location>
        <begin position="37"/>
        <end position="64"/>
    </location>
</feature>
<evidence type="ECO:0000256" key="2">
    <source>
        <dbReference type="SAM" id="MobiDB-lite"/>
    </source>
</evidence>
<evidence type="ECO:0000256" key="1">
    <source>
        <dbReference type="SAM" id="Coils"/>
    </source>
</evidence>
<dbReference type="Proteomes" id="UP000249218">
    <property type="component" value="Unassembled WGS sequence"/>
</dbReference>